<evidence type="ECO:0000313" key="4">
    <source>
        <dbReference type="EMBL" id="SOB72705.1"/>
    </source>
</evidence>
<dbReference type="Proteomes" id="UP000217549">
    <property type="component" value="Chromosome I"/>
</dbReference>
<feature type="domain" description="DUF6017" evidence="3">
    <location>
        <begin position="200"/>
        <end position="311"/>
    </location>
</feature>
<dbReference type="Pfam" id="PF19481">
    <property type="entry name" value="DUF6017"/>
    <property type="match status" value="1"/>
</dbReference>
<keyword evidence="5" id="KW-1185">Reference proteome</keyword>
<gene>
    <name evidence="4" type="ORF">EHLA_2072</name>
</gene>
<evidence type="ECO:0000313" key="5">
    <source>
        <dbReference type="Proteomes" id="UP000217549"/>
    </source>
</evidence>
<reference evidence="5" key="1">
    <citation type="submission" date="2017-09" db="EMBL/GenBank/DDBJ databases">
        <authorList>
            <person name="Shetty A S."/>
        </authorList>
    </citation>
    <scope>NUCLEOTIDE SEQUENCE [LARGE SCALE GENOMIC DNA]</scope>
</reference>
<dbReference type="KEGG" id="ehl:EHLA_2072"/>
<feature type="region of interest" description="Disordered" evidence="1">
    <location>
        <begin position="123"/>
        <end position="173"/>
    </location>
</feature>
<dbReference type="Pfam" id="PF06970">
    <property type="entry name" value="RepA_N"/>
    <property type="match status" value="1"/>
</dbReference>
<organism evidence="4 5">
    <name type="scientific">Anaerobutyricum hallii</name>
    <dbReference type="NCBI Taxonomy" id="39488"/>
    <lineage>
        <taxon>Bacteria</taxon>
        <taxon>Bacillati</taxon>
        <taxon>Bacillota</taxon>
        <taxon>Clostridia</taxon>
        <taxon>Lachnospirales</taxon>
        <taxon>Lachnospiraceae</taxon>
        <taxon>Anaerobutyricum</taxon>
    </lineage>
</organism>
<evidence type="ECO:0000259" key="3">
    <source>
        <dbReference type="Pfam" id="PF19481"/>
    </source>
</evidence>
<sequence>MKFDYFYGAQANQFNFIKIPKDLLTESVFAKLSLSAKILYGILLDRMSLSMKNGWFDKENKPYIIYPISEIQEDLNLSKRKAMDHLLELEQIGLVEKKKRGFGLPSILYIKNFVVPRDCTRGIENGTSGNPNGDSRGAGIRTPEVPKSTPQEVPKSIPLKNKTNINHTYGSKNRPYHIVSGEEERYDTIGLDEEKKVLACQKVVKENIEYDSLLRSFPMDRELIEGIYELIVETVLCQGDSVLIAQNQYPAQLVKSKFMKLKFSHIEYVMDCFKKNTTEIRNIKKYLLAALFNAPSTIDSYYKAAANHDMYGSHQ</sequence>
<feature type="domain" description="Replication initiator A N-terminal" evidence="2">
    <location>
        <begin position="15"/>
        <end position="89"/>
    </location>
</feature>
<dbReference type="RefSeq" id="WP_242970713.1">
    <property type="nucleotide sequence ID" value="NZ_LT907978.1"/>
</dbReference>
<feature type="compositionally biased region" description="Polar residues" evidence="1">
    <location>
        <begin position="161"/>
        <end position="171"/>
    </location>
</feature>
<dbReference type="AlphaFoldDB" id="A0A285PXJ4"/>
<evidence type="ECO:0000256" key="1">
    <source>
        <dbReference type="SAM" id="MobiDB-lite"/>
    </source>
</evidence>
<dbReference type="InterPro" id="IPR046059">
    <property type="entry name" value="DUF6017"/>
</dbReference>
<proteinExistence type="predicted"/>
<dbReference type="InterPro" id="IPR010724">
    <property type="entry name" value="RepA_N"/>
</dbReference>
<protein>
    <submittedName>
        <fullName evidence="4">Replication initiator protein A (RepA) N-terminus</fullName>
    </submittedName>
</protein>
<evidence type="ECO:0000259" key="2">
    <source>
        <dbReference type="Pfam" id="PF06970"/>
    </source>
</evidence>
<dbReference type="EMBL" id="LT907978">
    <property type="protein sequence ID" value="SOB72705.1"/>
    <property type="molecule type" value="Genomic_DNA"/>
</dbReference>
<accession>A0A285PXJ4</accession>
<name>A0A285PXJ4_9FIRM</name>